<proteinExistence type="predicted"/>
<comment type="caution">
    <text evidence="1">The sequence shown here is derived from an EMBL/GenBank/DDBJ whole genome shotgun (WGS) entry which is preliminary data.</text>
</comment>
<evidence type="ECO:0000313" key="1">
    <source>
        <dbReference type="EMBL" id="VXD21197.1"/>
    </source>
</evidence>
<dbReference type="EMBL" id="CZCU02000148">
    <property type="protein sequence ID" value="VXD21197.1"/>
    <property type="molecule type" value="Genomic_DNA"/>
</dbReference>
<accession>A0A7Z9E1J4</accession>
<dbReference type="RefSeq" id="WP_156093221.1">
    <property type="nucleotide sequence ID" value="NZ_LR734876.1"/>
</dbReference>
<organism evidence="1 2">
    <name type="scientific">Planktothrix serta PCC 8927</name>
    <dbReference type="NCBI Taxonomy" id="671068"/>
    <lineage>
        <taxon>Bacteria</taxon>
        <taxon>Bacillati</taxon>
        <taxon>Cyanobacteriota</taxon>
        <taxon>Cyanophyceae</taxon>
        <taxon>Oscillatoriophycideae</taxon>
        <taxon>Oscillatoriales</taxon>
        <taxon>Microcoleaceae</taxon>
        <taxon>Planktothrix</taxon>
    </lineage>
</organism>
<sequence>MPATLTLCFSVNFNLTLVLLNLSLENNFKLTQTIKNYVRFLLLDQQKKGIFENFKSFISFHPKILVFDLSNYKIIRALDLENSSRNSKRLDQNFQRFKIGYQILLKVAIAHFKDLSQNLKRLNTKKYLCFREK</sequence>
<protein>
    <submittedName>
        <fullName evidence="1">Uncharacterized protein</fullName>
    </submittedName>
</protein>
<keyword evidence="2" id="KW-1185">Reference proteome</keyword>
<dbReference type="Proteomes" id="UP000184550">
    <property type="component" value="Unassembled WGS sequence"/>
</dbReference>
<dbReference type="AlphaFoldDB" id="A0A7Z9E1J4"/>
<evidence type="ECO:0000313" key="2">
    <source>
        <dbReference type="Proteomes" id="UP000184550"/>
    </source>
</evidence>
<name>A0A7Z9E1J4_9CYAN</name>
<reference evidence="1" key="1">
    <citation type="submission" date="2019-10" db="EMBL/GenBank/DDBJ databases">
        <authorList>
            <consortium name="Genoscope - CEA"/>
            <person name="William W."/>
        </authorList>
    </citation>
    <scope>NUCLEOTIDE SEQUENCE [LARGE SCALE GENOMIC DNA]</scope>
    <source>
        <strain evidence="1">BBR_PRJEB10992</strain>
    </source>
</reference>
<gene>
    <name evidence="1" type="ORF">PL8927_710116</name>
</gene>